<dbReference type="RefSeq" id="WP_347307107.1">
    <property type="nucleotide sequence ID" value="NZ_JBAJEX010000001.1"/>
</dbReference>
<dbReference type="EMBL" id="JBAJEX010000001">
    <property type="protein sequence ID" value="MEO1766229.1"/>
    <property type="molecule type" value="Genomic_DNA"/>
</dbReference>
<proteinExistence type="predicted"/>
<feature type="region of interest" description="Disordered" evidence="1">
    <location>
        <begin position="84"/>
        <end position="105"/>
    </location>
</feature>
<evidence type="ECO:0000256" key="1">
    <source>
        <dbReference type="SAM" id="MobiDB-lite"/>
    </source>
</evidence>
<evidence type="ECO:0000313" key="3">
    <source>
        <dbReference type="Proteomes" id="UP001482231"/>
    </source>
</evidence>
<accession>A0ABV0ECD7</accession>
<feature type="region of interest" description="Disordered" evidence="1">
    <location>
        <begin position="46"/>
        <end position="66"/>
    </location>
</feature>
<protein>
    <submittedName>
        <fullName evidence="2">Uncharacterized protein</fullName>
    </submittedName>
</protein>
<organism evidence="2 3">
    <name type="scientific">Thiobacter aerophilum</name>
    <dbReference type="NCBI Taxonomy" id="3121275"/>
    <lineage>
        <taxon>Bacteria</taxon>
        <taxon>Pseudomonadati</taxon>
        <taxon>Pseudomonadota</taxon>
        <taxon>Betaproteobacteria</taxon>
        <taxon>Burkholderiales</taxon>
        <taxon>Thiobacteraceae</taxon>
        <taxon>Thiobacter</taxon>
    </lineage>
</organism>
<comment type="caution">
    <text evidence="2">The sequence shown here is derived from an EMBL/GenBank/DDBJ whole genome shotgun (WGS) entry which is preliminary data.</text>
</comment>
<dbReference type="Proteomes" id="UP001482231">
    <property type="component" value="Unassembled WGS sequence"/>
</dbReference>
<keyword evidence="3" id="KW-1185">Reference proteome</keyword>
<evidence type="ECO:0000313" key="2">
    <source>
        <dbReference type="EMBL" id="MEO1766229.1"/>
    </source>
</evidence>
<sequence>MSTTSRQLHGLRVGKQVGAETTHTLYNEARQRIADLDAYSQPTRITERGFSPLDEQGQAKPTPISRTTTYAYRTINHRSVLVAIDGPLPNGPRNDPSGARVRPEEQGSGLYFIPVFASARVR</sequence>
<reference evidence="2 3" key="1">
    <citation type="submission" date="2024-02" db="EMBL/GenBank/DDBJ databases">
        <title>New thermophilic sulfur-oxidizing bacteria from a hot springs of the Uzon caldera (Kamchatka, Russia).</title>
        <authorList>
            <person name="Dukat A.M."/>
            <person name="Elcheninov A.G."/>
            <person name="Frolov E.N."/>
        </authorList>
    </citation>
    <scope>NUCLEOTIDE SEQUENCE [LARGE SCALE GENOMIC DNA]</scope>
    <source>
        <strain evidence="2 3">AK1</strain>
    </source>
</reference>
<name>A0ABV0ECD7_9BURK</name>
<gene>
    <name evidence="2" type="ORF">V6E02_03240</name>
</gene>